<organism evidence="1 2">
    <name type="scientific">Leptonema illini</name>
    <dbReference type="NCBI Taxonomy" id="183"/>
    <lineage>
        <taxon>Bacteria</taxon>
        <taxon>Pseudomonadati</taxon>
        <taxon>Spirochaetota</taxon>
        <taxon>Spirochaetia</taxon>
        <taxon>Leptospirales</taxon>
        <taxon>Leptospiraceae</taxon>
        <taxon>Leptonema</taxon>
    </lineage>
</organism>
<evidence type="ECO:0000313" key="1">
    <source>
        <dbReference type="EMBL" id="KAB2929949.1"/>
    </source>
</evidence>
<gene>
    <name evidence="1" type="ORF">F9K24_18120</name>
</gene>
<sequence>MAWLPIYATEKDTKWVIDQLCSDPQIAFIIADPSSTQRKRWKAVAELHDHSIQRYCLWHIPSGKLPLHDNKPDSKQYILNPWEGWDEQKAGANANTPYFGAGHPGIIWFDNRSDQQGAKNIGMSTFGWIGNHYKSLGNSASQDTEKWWKSLRNKIKKNSEKIGRENTMPAEIFCLPDALEKINVEGYTRNANPT</sequence>
<comment type="caution">
    <text evidence="1">The sequence shown here is derived from an EMBL/GenBank/DDBJ whole genome shotgun (WGS) entry which is preliminary data.</text>
</comment>
<evidence type="ECO:0000313" key="2">
    <source>
        <dbReference type="Proteomes" id="UP000460298"/>
    </source>
</evidence>
<protein>
    <submittedName>
        <fullName evidence="1">Uncharacterized protein</fullName>
    </submittedName>
</protein>
<proteinExistence type="predicted"/>
<dbReference type="Proteomes" id="UP000460298">
    <property type="component" value="Unassembled WGS sequence"/>
</dbReference>
<dbReference type="AlphaFoldDB" id="A0A833GYE7"/>
<name>A0A833GYE7_9LEPT</name>
<dbReference type="EMBL" id="WBUI01000024">
    <property type="protein sequence ID" value="KAB2929949.1"/>
    <property type="molecule type" value="Genomic_DNA"/>
</dbReference>
<reference evidence="1 2" key="1">
    <citation type="submission" date="2019-10" db="EMBL/GenBank/DDBJ databases">
        <title>Extracellular Electron Transfer in a Candidatus Methanoperedens spp. Enrichment Culture.</title>
        <authorList>
            <person name="Berger S."/>
            <person name="Rangel Shaw D."/>
            <person name="Berben T."/>
            <person name="In 'T Zandt M."/>
            <person name="Frank J."/>
            <person name="Reimann J."/>
            <person name="Jetten M.S.M."/>
            <person name="Welte C.U."/>
        </authorList>
    </citation>
    <scope>NUCLEOTIDE SEQUENCE [LARGE SCALE GENOMIC DNA]</scope>
    <source>
        <strain evidence="1">SB12</strain>
    </source>
</reference>
<accession>A0A833GYE7</accession>